<evidence type="ECO:0000313" key="2">
    <source>
        <dbReference type="Proteomes" id="UP001165584"/>
    </source>
</evidence>
<comment type="caution">
    <text evidence="1">The sequence shown here is derived from an EMBL/GenBank/DDBJ whole genome shotgun (WGS) entry which is preliminary data.</text>
</comment>
<keyword evidence="2" id="KW-1185">Reference proteome</keyword>
<dbReference type="SUPFAM" id="SSF51004">
    <property type="entry name" value="C-terminal (heme d1) domain of cytochrome cd1-nitrite reductase"/>
    <property type="match status" value="1"/>
</dbReference>
<dbReference type="InterPro" id="IPR015943">
    <property type="entry name" value="WD40/YVTN_repeat-like_dom_sf"/>
</dbReference>
<dbReference type="InterPro" id="IPR051922">
    <property type="entry name" value="Bact_Sporulation_Assoc"/>
</dbReference>
<dbReference type="PANTHER" id="PTHR30032:SF4">
    <property type="entry name" value="AMIDASE ENHANCER"/>
    <property type="match status" value="1"/>
</dbReference>
<protein>
    <submittedName>
        <fullName evidence="1">Cell wall-binding repeat-containing protein</fullName>
    </submittedName>
</protein>
<reference evidence="1" key="1">
    <citation type="submission" date="2022-08" db="EMBL/GenBank/DDBJ databases">
        <authorList>
            <person name="Deng Y."/>
            <person name="Han X.-F."/>
            <person name="Zhang Y.-Q."/>
        </authorList>
    </citation>
    <scope>NUCLEOTIDE SEQUENCE</scope>
    <source>
        <strain evidence="1">CPCC 205763</strain>
    </source>
</reference>
<dbReference type="InterPro" id="IPR019405">
    <property type="entry name" value="Lactonase_7-beta_prop"/>
</dbReference>
<sequence>MVIDEINHRGYVIDRDHKRIEVYDVARDDFALVTTLVAGIDTPVSLAIDASTHRLYVGEGVRNKVSVIDIDPASTTEYTVLQSIATGGSFPSTIAVDDADTIFVANRESNDVSIITTTDASHVLVPVGRRPTDLVVDRAAHVAYASSRLDSSVTIVRDDGAVSNAPLAVSPVRLEFADGKLLIATEYPAGSSIKAHIESFDSGSWERVAKSPDLSSVPTDLAVSPTGEVYVVYPSSAPSSIQILKVETLESEGAVDSGLDYSGVTVEMGTDRLFVSENYNVGGAKVQMYESPTIGRLGGADRFAVSAAISQSTFTPGVPVAFVASGSAFADALSGSAAAGKRGGPVLLAAKDNLPPVISAELIRLRPAKIVVLGGTATLANSVQTALTAYAPVVERIAGDDRYALSASVSAQIFTAGVPIAYIASGAVFSDALPGSAASGHEGGPVLLATKDAVPDAVAAELSRLQPGRIVVLGGTNTIADSVVAALQDTAPTVRIAGADRYAVSAAVSGAVFPAGTRVVYVASGAVFADALSGSAAAIARKGPVLLVTASAIPPAVARELTRLAPTKIIVLGGANTVADSVLRGLTAFLRD</sequence>
<organism evidence="1 2">
    <name type="scientific">Herbiconiux aconitum</name>
    <dbReference type="NCBI Taxonomy" id="2970913"/>
    <lineage>
        <taxon>Bacteria</taxon>
        <taxon>Bacillati</taxon>
        <taxon>Actinomycetota</taxon>
        <taxon>Actinomycetes</taxon>
        <taxon>Micrococcales</taxon>
        <taxon>Microbacteriaceae</taxon>
        <taxon>Herbiconiux</taxon>
    </lineage>
</organism>
<dbReference type="RefSeq" id="WP_259509375.1">
    <property type="nucleotide sequence ID" value="NZ_JANLCM010000002.1"/>
</dbReference>
<dbReference type="InterPro" id="IPR011048">
    <property type="entry name" value="Haem_d1_sf"/>
</dbReference>
<dbReference type="PANTHER" id="PTHR30032">
    <property type="entry name" value="N-ACETYLMURAMOYL-L-ALANINE AMIDASE-RELATED"/>
    <property type="match status" value="1"/>
</dbReference>
<dbReference type="EMBL" id="JANLCM010000002">
    <property type="protein sequence ID" value="MCS5719829.1"/>
    <property type="molecule type" value="Genomic_DNA"/>
</dbReference>
<name>A0ABT2GUE9_9MICO</name>
<evidence type="ECO:0000313" key="1">
    <source>
        <dbReference type="EMBL" id="MCS5719829.1"/>
    </source>
</evidence>
<dbReference type="Proteomes" id="UP001165584">
    <property type="component" value="Unassembled WGS sequence"/>
</dbReference>
<dbReference type="Gene3D" id="2.130.10.10">
    <property type="entry name" value="YVTN repeat-like/Quinoprotein amine dehydrogenase"/>
    <property type="match status" value="2"/>
</dbReference>
<dbReference type="Pfam" id="PF10282">
    <property type="entry name" value="Lactonase"/>
    <property type="match status" value="1"/>
</dbReference>
<proteinExistence type="predicted"/>
<dbReference type="Pfam" id="PF04122">
    <property type="entry name" value="CW_binding_2"/>
    <property type="match status" value="3"/>
</dbReference>
<dbReference type="InterPro" id="IPR007253">
    <property type="entry name" value="Cell_wall-bd_2"/>
</dbReference>
<accession>A0ABT2GUE9</accession>
<gene>
    <name evidence="1" type="ORF">N1027_16985</name>
</gene>